<evidence type="ECO:0000313" key="7">
    <source>
        <dbReference type="EMBL" id="KAJ4962941.1"/>
    </source>
</evidence>
<dbReference type="Pfam" id="PF04117">
    <property type="entry name" value="Mpv17_PMP22"/>
    <property type="match status" value="1"/>
</dbReference>
<dbReference type="AlphaFoldDB" id="A0A9Q0K4M1"/>
<keyword evidence="3" id="KW-0812">Transmembrane</keyword>
<dbReference type="PANTHER" id="PTHR11266:SF18">
    <property type="entry name" value="OS12G0508100 PROTEIN"/>
    <property type="match status" value="1"/>
</dbReference>
<evidence type="ECO:0000313" key="8">
    <source>
        <dbReference type="Proteomes" id="UP001141806"/>
    </source>
</evidence>
<keyword evidence="5" id="KW-0472">Membrane</keyword>
<gene>
    <name evidence="7" type="ORF">NE237_022880</name>
</gene>
<dbReference type="PANTHER" id="PTHR11266">
    <property type="entry name" value="PEROXISOMAL MEMBRANE PROTEIN 2, PXMP2 MPV17"/>
    <property type="match status" value="1"/>
</dbReference>
<dbReference type="GO" id="GO:0016020">
    <property type="term" value="C:membrane"/>
    <property type="evidence" value="ECO:0007669"/>
    <property type="project" value="UniProtKB-SubCell"/>
</dbReference>
<reference evidence="7" key="1">
    <citation type="journal article" date="2023" name="Plant J.">
        <title>The genome of the king protea, Protea cynaroides.</title>
        <authorList>
            <person name="Chang J."/>
            <person name="Duong T.A."/>
            <person name="Schoeman C."/>
            <person name="Ma X."/>
            <person name="Roodt D."/>
            <person name="Barker N."/>
            <person name="Li Z."/>
            <person name="Van de Peer Y."/>
            <person name="Mizrachi E."/>
        </authorList>
    </citation>
    <scope>NUCLEOTIDE SEQUENCE</scope>
    <source>
        <tissue evidence="7">Young leaves</tissue>
    </source>
</reference>
<evidence type="ECO:0000256" key="3">
    <source>
        <dbReference type="ARBA" id="ARBA00022692"/>
    </source>
</evidence>
<protein>
    <recommendedName>
        <fullName evidence="9">PXMP2/4 family protein 4</fullName>
    </recommendedName>
</protein>
<keyword evidence="4" id="KW-1133">Transmembrane helix</keyword>
<dbReference type="InterPro" id="IPR007248">
    <property type="entry name" value="Mpv17_PMP22"/>
</dbReference>
<proteinExistence type="inferred from homology"/>
<comment type="similarity">
    <text evidence="2 6">Belongs to the peroxisomal membrane protein PXMP2/4 family.</text>
</comment>
<organism evidence="7 8">
    <name type="scientific">Protea cynaroides</name>
    <dbReference type="NCBI Taxonomy" id="273540"/>
    <lineage>
        <taxon>Eukaryota</taxon>
        <taxon>Viridiplantae</taxon>
        <taxon>Streptophyta</taxon>
        <taxon>Embryophyta</taxon>
        <taxon>Tracheophyta</taxon>
        <taxon>Spermatophyta</taxon>
        <taxon>Magnoliopsida</taxon>
        <taxon>Proteales</taxon>
        <taxon>Proteaceae</taxon>
        <taxon>Protea</taxon>
    </lineage>
</organism>
<dbReference type="OrthoDB" id="430207at2759"/>
<name>A0A9Q0K4M1_9MAGN</name>
<dbReference type="GO" id="GO:0005737">
    <property type="term" value="C:cytoplasm"/>
    <property type="evidence" value="ECO:0007669"/>
    <property type="project" value="TreeGrafter"/>
</dbReference>
<dbReference type="Proteomes" id="UP001141806">
    <property type="component" value="Unassembled WGS sequence"/>
</dbReference>
<evidence type="ECO:0000256" key="6">
    <source>
        <dbReference type="RuleBase" id="RU363053"/>
    </source>
</evidence>
<evidence type="ECO:0000256" key="5">
    <source>
        <dbReference type="ARBA" id="ARBA00023136"/>
    </source>
</evidence>
<evidence type="ECO:0000256" key="2">
    <source>
        <dbReference type="ARBA" id="ARBA00006824"/>
    </source>
</evidence>
<comment type="subcellular location">
    <subcellularLocation>
        <location evidence="1">Membrane</location>
        <topology evidence="1">Multi-pass membrane protein</topology>
    </subcellularLocation>
</comment>
<evidence type="ECO:0000256" key="1">
    <source>
        <dbReference type="ARBA" id="ARBA00004141"/>
    </source>
</evidence>
<sequence>MSSGRFLINGGKACIRRLVEKSSVLDFCVSTEASPTVLMQQSRAFARSPVLFKRLKESGIAPPVYAPSPSTSSSKVGFLSWYLGKLQYRPVITKSITAAVIYTAADVTSQTITMTASESFDPIRTLRMAAYGMVIVGPSLHYWFNFVSKVLPMRDVVTTLKKMLMGQAIYGPCMSTIFFSVNAALQGENVTEIAARLKRDLLPTLKSGVIYWPICDFITFRFIPVHLQPLISNSFAYVWTIYLTYMASLEKASTA</sequence>
<dbReference type="EMBL" id="JAMYWD010000008">
    <property type="protein sequence ID" value="KAJ4962941.1"/>
    <property type="molecule type" value="Genomic_DNA"/>
</dbReference>
<evidence type="ECO:0000256" key="4">
    <source>
        <dbReference type="ARBA" id="ARBA00022989"/>
    </source>
</evidence>
<accession>A0A9Q0K4M1</accession>
<keyword evidence="8" id="KW-1185">Reference proteome</keyword>
<comment type="caution">
    <text evidence="7">The sequence shown here is derived from an EMBL/GenBank/DDBJ whole genome shotgun (WGS) entry which is preliminary data.</text>
</comment>
<evidence type="ECO:0008006" key="9">
    <source>
        <dbReference type="Google" id="ProtNLM"/>
    </source>
</evidence>